<keyword evidence="2" id="KW-1185">Reference proteome</keyword>
<protein>
    <submittedName>
        <fullName evidence="1">TnpV protein</fullName>
    </submittedName>
</protein>
<evidence type="ECO:0000313" key="2">
    <source>
        <dbReference type="Proteomes" id="UP001652431"/>
    </source>
</evidence>
<accession>A0ABT2RQE3</accession>
<dbReference type="RefSeq" id="WP_158371383.1">
    <property type="nucleotide sequence ID" value="NZ_JAOQJU010000023.1"/>
</dbReference>
<evidence type="ECO:0000313" key="1">
    <source>
        <dbReference type="EMBL" id="MCU6687627.1"/>
    </source>
</evidence>
<organism evidence="1 2">
    <name type="scientific">Dorea acetigenes</name>
    <dbReference type="NCBI Taxonomy" id="2981787"/>
    <lineage>
        <taxon>Bacteria</taxon>
        <taxon>Bacillati</taxon>
        <taxon>Bacillota</taxon>
        <taxon>Clostridia</taxon>
        <taxon>Lachnospirales</taxon>
        <taxon>Lachnospiraceae</taxon>
        <taxon>Dorea</taxon>
    </lineage>
</organism>
<sequence>MEKHIYDDKNGLGYTLYGDYYLPDLELMEDEETCYGKYGMLRKTYLMEHRKPYYQMLMLQGKLNKHLNRVDREAHERMDILVAQMAEKKGVTERLKAEQPMLWVRKMNGIRTAAEKMVLTEIVYGGRSERGV</sequence>
<dbReference type="EMBL" id="JAOQJU010000023">
    <property type="protein sequence ID" value="MCU6687627.1"/>
    <property type="molecule type" value="Genomic_DNA"/>
</dbReference>
<dbReference type="InterPro" id="IPR026989">
    <property type="entry name" value="TnpV"/>
</dbReference>
<proteinExistence type="predicted"/>
<dbReference type="Proteomes" id="UP001652431">
    <property type="component" value="Unassembled WGS sequence"/>
</dbReference>
<dbReference type="Pfam" id="PF14198">
    <property type="entry name" value="TnpV"/>
    <property type="match status" value="1"/>
</dbReference>
<comment type="caution">
    <text evidence="1">The sequence shown here is derived from an EMBL/GenBank/DDBJ whole genome shotgun (WGS) entry which is preliminary data.</text>
</comment>
<name>A0ABT2RQE3_9FIRM</name>
<reference evidence="1 2" key="1">
    <citation type="journal article" date="2021" name="ISME Commun">
        <title>Automated analysis of genomic sequences facilitates high-throughput and comprehensive description of bacteria.</title>
        <authorList>
            <person name="Hitch T.C.A."/>
        </authorList>
    </citation>
    <scope>NUCLEOTIDE SEQUENCE [LARGE SCALE GENOMIC DNA]</scope>
    <source>
        <strain evidence="1 2">Sanger_03</strain>
    </source>
</reference>
<gene>
    <name evidence="1" type="ORF">OCV99_13995</name>
</gene>